<reference evidence="10" key="2">
    <citation type="journal article" date="2013" name="G3 (Bethesda)">
        <title>Genomes of Ashbya fungi isolated from insects reveal four mating-type loci, numerous translocations, lack of transposons, and distinct gene duplications.</title>
        <authorList>
            <person name="Dietrich F.S."/>
            <person name="Voegeli S."/>
            <person name="Kuo S."/>
            <person name="Philippsen P."/>
        </authorList>
    </citation>
    <scope>GENOME REANNOTATION</scope>
    <source>
        <strain evidence="10">ATCC 10895 / CBS 109.51 / FGSC 9923 / NRRL Y-1056</strain>
    </source>
</reference>
<sequence>MLLHVGTLLRCTGHRILRRYTIVPAARDINPVVAKLKFSLDVIPATQIESQESDDSEPNKKIDRGNRMYSNSLPPSLQFVRDMMDKYPDYVLLTQMGSFYELYYEHAEKYAPKLNITLTRREYSHGKVPFAGFPLEQLSRHLKVLVKEYGYSVAVVEQFRKDDIADNERYKFNRRVTRVVTPGTFIDEAFENLQENQFLLSVEFPDRCMEKLSDPSIKVGLSWCDISTGELFVQQVQLKGLISAITKIKPREILLSEDLLAYQIQNGNWYPELVEFKKYFIKYYKTPSRHRTMETFSHLFAFGANNASKRNLDIVLHSLSQKETAALRANLTYIEQHLPEMLANLAFPKRSLTTDSMQIDSRTSAALELHNTFRDNLKRGSLLSAIRRTVTPSGTRLLTQWLSAPSMHLDEIKQRQNLVRLFMQNPFVTDNLIAQLKATADMTRILQKFSFKRGDAAHLLQMAQSLQQCSAIGDTIHSFTTEGPISKDLAAVLDKLSSALRFEGGIVQEILAAINLKKFSEFEGPQLVTAPEDEPALSLEDSNETTEFPVHPGMLNPEVSPRLGDLYSKYDKLLTRQQQLLQEYRDFFVHTHKARTITTRNNKRDTGYALYLTGGGNSLKKILRNVNEGAEVADSRFRIIRSSANTCWLSHEPWNELGKAMHLTTLELLDEERYILDNLQRKIITYSTEIRAIAQTVDYLDVLSSFAILASEKNLVCPQVDESSALEIVGGRHLVVEDGLQSRAPGNFTANDCSLQNGDIWIVTGPNMGGKSTFLRQTAIIVILAQIGCYVPCASAHIGLVDKIFSRVGSADDLYNDMSTFMVEMLETSFMLKGATKRSLAILDEIGRGTNAEDGVGIAYTTLHHMLTKNRCRALFASHFGRELSELVEQHLPPGARKRVHFYRTNVREHNGRSFYDHKITPGICLSSDAIRVAQMAGFPQEALDVARRVLAAST</sequence>
<dbReference type="AlphaFoldDB" id="Q75D87"/>
<dbReference type="GeneID" id="4619194"/>
<dbReference type="FunFam" id="3.40.50.300:FF:001238">
    <property type="entry name" value="DNA mismatch repair protein"/>
    <property type="match status" value="1"/>
</dbReference>
<keyword evidence="6" id="KW-0234">DNA repair</keyword>
<dbReference type="STRING" id="284811.Q75D87"/>
<dbReference type="InterPro" id="IPR007860">
    <property type="entry name" value="DNA_mmatch_repair_MutS_con_dom"/>
</dbReference>
<dbReference type="Proteomes" id="UP000000591">
    <property type="component" value="Chromosome II"/>
</dbReference>
<keyword evidence="4" id="KW-0067">ATP-binding</keyword>
<keyword evidence="3" id="KW-0227">DNA damage</keyword>
<dbReference type="InterPro" id="IPR000432">
    <property type="entry name" value="DNA_mismatch_repair_MutS_C"/>
</dbReference>
<dbReference type="Gene3D" id="3.40.1170.10">
    <property type="entry name" value="DNA repair protein MutS, domain I"/>
    <property type="match status" value="1"/>
</dbReference>
<dbReference type="PANTHER" id="PTHR11361:SF34">
    <property type="entry name" value="DNA MISMATCH REPAIR PROTEIN MSH1, MITOCHONDRIAL"/>
    <property type="match status" value="1"/>
</dbReference>
<dbReference type="SUPFAM" id="SSF48334">
    <property type="entry name" value="DNA repair protein MutS, domain III"/>
    <property type="match status" value="1"/>
</dbReference>
<feature type="region of interest" description="Disordered" evidence="7">
    <location>
        <begin position="49"/>
        <end position="68"/>
    </location>
</feature>
<evidence type="ECO:0000313" key="10">
    <source>
        <dbReference type="Proteomes" id="UP000000591"/>
    </source>
</evidence>
<dbReference type="PANTHER" id="PTHR11361">
    <property type="entry name" value="DNA MISMATCH REPAIR PROTEIN MUTS FAMILY MEMBER"/>
    <property type="match status" value="1"/>
</dbReference>
<accession>Q75D87</accession>
<dbReference type="InterPro" id="IPR016151">
    <property type="entry name" value="DNA_mismatch_repair_MutS_N"/>
</dbReference>
<dbReference type="OrthoDB" id="2534523at2759"/>
<dbReference type="EMBL" id="AE016815">
    <property type="protein sequence ID" value="AAS50908.2"/>
    <property type="molecule type" value="Genomic_DNA"/>
</dbReference>
<dbReference type="InterPro" id="IPR017261">
    <property type="entry name" value="DNA_mismatch_repair_MutS/MSH"/>
</dbReference>
<dbReference type="PIRSF" id="PIRSF037677">
    <property type="entry name" value="DNA_mis_repair_Msh6"/>
    <property type="match status" value="1"/>
</dbReference>
<protein>
    <submittedName>
        <fullName evidence="9">ABR137Wp</fullName>
    </submittedName>
</protein>
<dbReference type="SMART" id="SM00533">
    <property type="entry name" value="MUTSd"/>
    <property type="match status" value="1"/>
</dbReference>
<dbReference type="GO" id="GO:0006298">
    <property type="term" value="P:mismatch repair"/>
    <property type="evidence" value="ECO:0007669"/>
    <property type="project" value="EnsemblFungi"/>
</dbReference>
<evidence type="ECO:0000256" key="2">
    <source>
        <dbReference type="ARBA" id="ARBA00022741"/>
    </source>
</evidence>
<dbReference type="GO" id="GO:0032139">
    <property type="term" value="F:dinucleotide insertion or deletion binding"/>
    <property type="evidence" value="ECO:0007669"/>
    <property type="project" value="EnsemblFungi"/>
</dbReference>
<dbReference type="Pfam" id="PF05192">
    <property type="entry name" value="MutS_III"/>
    <property type="match status" value="1"/>
</dbReference>
<dbReference type="SMART" id="SM00534">
    <property type="entry name" value="MUTSac"/>
    <property type="match status" value="1"/>
</dbReference>
<dbReference type="InterPro" id="IPR007696">
    <property type="entry name" value="DNA_mismatch_repair_MutS_core"/>
</dbReference>
<dbReference type="FunFam" id="3.30.420.110:FF:000020">
    <property type="entry name" value="Msh1p"/>
    <property type="match status" value="1"/>
</dbReference>
<evidence type="ECO:0000256" key="6">
    <source>
        <dbReference type="ARBA" id="ARBA00023204"/>
    </source>
</evidence>
<dbReference type="InterPro" id="IPR007695">
    <property type="entry name" value="DNA_mismatch_repair_MutS-lik_N"/>
</dbReference>
<dbReference type="GO" id="GO:0007005">
    <property type="term" value="P:mitochondrion organization"/>
    <property type="evidence" value="ECO:0007669"/>
    <property type="project" value="EnsemblFungi"/>
</dbReference>
<evidence type="ECO:0000256" key="7">
    <source>
        <dbReference type="SAM" id="MobiDB-lite"/>
    </source>
</evidence>
<dbReference type="InterPro" id="IPR045076">
    <property type="entry name" value="MutS"/>
</dbReference>
<dbReference type="RefSeq" id="NP_983084.2">
    <property type="nucleotide sequence ID" value="NM_208437.2"/>
</dbReference>
<dbReference type="GO" id="GO:0043504">
    <property type="term" value="P:mitochondrial DNA repair"/>
    <property type="evidence" value="ECO:0000318"/>
    <property type="project" value="GO_Central"/>
</dbReference>
<dbReference type="Pfam" id="PF00488">
    <property type="entry name" value="MutS_V"/>
    <property type="match status" value="1"/>
</dbReference>
<dbReference type="GO" id="GO:0005739">
    <property type="term" value="C:mitochondrion"/>
    <property type="evidence" value="ECO:0000318"/>
    <property type="project" value="GO_Central"/>
</dbReference>
<evidence type="ECO:0000256" key="3">
    <source>
        <dbReference type="ARBA" id="ARBA00022763"/>
    </source>
</evidence>
<dbReference type="PROSITE" id="PS00486">
    <property type="entry name" value="DNA_MISMATCH_REPAIR_2"/>
    <property type="match status" value="1"/>
</dbReference>
<keyword evidence="2" id="KW-0547">Nucleotide-binding</keyword>
<dbReference type="Gene3D" id="3.30.420.110">
    <property type="entry name" value="MutS, connector domain"/>
    <property type="match status" value="1"/>
</dbReference>
<dbReference type="GO" id="GO:0140664">
    <property type="term" value="F:ATP-dependent DNA damage sensor activity"/>
    <property type="evidence" value="ECO:0007669"/>
    <property type="project" value="InterPro"/>
</dbReference>
<gene>
    <name evidence="9" type="ORF">AGOS_ABR137W</name>
</gene>
<evidence type="ECO:0000256" key="5">
    <source>
        <dbReference type="ARBA" id="ARBA00023125"/>
    </source>
</evidence>
<evidence type="ECO:0000259" key="8">
    <source>
        <dbReference type="PROSITE" id="PS00486"/>
    </source>
</evidence>
<dbReference type="Pfam" id="PF05188">
    <property type="entry name" value="MutS_II"/>
    <property type="match status" value="1"/>
</dbReference>
<proteinExistence type="inferred from homology"/>
<evidence type="ECO:0000256" key="4">
    <source>
        <dbReference type="ARBA" id="ARBA00022840"/>
    </source>
</evidence>
<dbReference type="Gene3D" id="3.40.50.300">
    <property type="entry name" value="P-loop containing nucleotide triphosphate hydrolases"/>
    <property type="match status" value="1"/>
</dbReference>
<dbReference type="GO" id="GO:0005524">
    <property type="term" value="F:ATP binding"/>
    <property type="evidence" value="ECO:0007669"/>
    <property type="project" value="UniProtKB-KW"/>
</dbReference>
<evidence type="ECO:0000256" key="1">
    <source>
        <dbReference type="ARBA" id="ARBA00006271"/>
    </source>
</evidence>
<dbReference type="Gene3D" id="1.10.1420.10">
    <property type="match status" value="1"/>
</dbReference>
<comment type="similarity">
    <text evidence="1">Belongs to the DNA mismatch repair MutS family.</text>
</comment>
<dbReference type="GO" id="GO:0003690">
    <property type="term" value="F:double-stranded DNA binding"/>
    <property type="evidence" value="ECO:0000318"/>
    <property type="project" value="GO_Central"/>
</dbReference>
<dbReference type="HOGENOM" id="CLU_002472_4_0_1"/>
<dbReference type="OMA" id="DTWIMRR"/>
<dbReference type="GO" id="GO:0032137">
    <property type="term" value="F:guanine/thymine mispair binding"/>
    <property type="evidence" value="ECO:0007669"/>
    <property type="project" value="EnsemblFungi"/>
</dbReference>
<dbReference type="eggNOG" id="ENOG502QUUG">
    <property type="taxonomic scope" value="Eukaryota"/>
</dbReference>
<dbReference type="InParanoid" id="Q75D87"/>
<dbReference type="InterPro" id="IPR027417">
    <property type="entry name" value="P-loop_NTPase"/>
</dbReference>
<dbReference type="GO" id="GO:0005634">
    <property type="term" value="C:nucleus"/>
    <property type="evidence" value="ECO:0000318"/>
    <property type="project" value="GO_Central"/>
</dbReference>
<reference evidence="9 10" key="1">
    <citation type="journal article" date="2004" name="Science">
        <title>The Ashbya gossypii genome as a tool for mapping the ancient Saccharomyces cerevisiae genome.</title>
        <authorList>
            <person name="Dietrich F.S."/>
            <person name="Voegeli S."/>
            <person name="Brachat S."/>
            <person name="Lerch A."/>
            <person name="Gates K."/>
            <person name="Steiner S."/>
            <person name="Mohr C."/>
            <person name="Pohlmann R."/>
            <person name="Luedi P."/>
            <person name="Choi S."/>
            <person name="Wing R.A."/>
            <person name="Flavier A."/>
            <person name="Gaffney T.D."/>
            <person name="Philippsen P."/>
        </authorList>
    </citation>
    <scope>NUCLEOTIDE SEQUENCE [LARGE SCALE GENOMIC DNA]</scope>
    <source>
        <strain evidence="10">ATCC 10895 / CBS 109.51 / FGSC 9923 / NRRL Y-1056</strain>
    </source>
</reference>
<feature type="domain" description="DNA mismatch repair proteins mutS family" evidence="8">
    <location>
        <begin position="839"/>
        <end position="855"/>
    </location>
</feature>
<dbReference type="FunFam" id="3.40.1170.10:FF:000011">
    <property type="entry name" value="Msh1p"/>
    <property type="match status" value="1"/>
</dbReference>
<dbReference type="SUPFAM" id="SSF53150">
    <property type="entry name" value="DNA repair protein MutS, domain II"/>
    <property type="match status" value="1"/>
</dbReference>
<evidence type="ECO:0000313" key="9">
    <source>
        <dbReference type="EMBL" id="AAS50908.2"/>
    </source>
</evidence>
<dbReference type="InterPro" id="IPR036678">
    <property type="entry name" value="MutS_con_dom_sf"/>
</dbReference>
<dbReference type="InterPro" id="IPR036187">
    <property type="entry name" value="DNA_mismatch_repair_MutS_sf"/>
</dbReference>
<dbReference type="SUPFAM" id="SSF52540">
    <property type="entry name" value="P-loop containing nucleoside triphosphate hydrolases"/>
    <property type="match status" value="1"/>
</dbReference>
<feature type="compositionally biased region" description="Basic and acidic residues" evidence="7">
    <location>
        <begin position="57"/>
        <end position="66"/>
    </location>
</feature>
<keyword evidence="10" id="KW-1185">Reference proteome</keyword>
<dbReference type="FunCoup" id="Q75D87">
    <property type="interactions" value="38"/>
</dbReference>
<name>Q75D87_EREGS</name>
<dbReference type="Pfam" id="PF01624">
    <property type="entry name" value="MutS_I"/>
    <property type="match status" value="1"/>
</dbReference>
<dbReference type="KEGG" id="ago:AGOS_ABR137W"/>
<dbReference type="SUPFAM" id="SSF55271">
    <property type="entry name" value="DNA repair protein MutS, domain I"/>
    <property type="match status" value="1"/>
</dbReference>
<organism evidence="9 10">
    <name type="scientific">Eremothecium gossypii (strain ATCC 10895 / CBS 109.51 / FGSC 9923 / NRRL Y-1056)</name>
    <name type="common">Yeast</name>
    <name type="synonym">Ashbya gossypii</name>
    <dbReference type="NCBI Taxonomy" id="284811"/>
    <lineage>
        <taxon>Eukaryota</taxon>
        <taxon>Fungi</taxon>
        <taxon>Dikarya</taxon>
        <taxon>Ascomycota</taxon>
        <taxon>Saccharomycotina</taxon>
        <taxon>Saccharomycetes</taxon>
        <taxon>Saccharomycetales</taxon>
        <taxon>Saccharomycetaceae</taxon>
        <taxon>Eremothecium</taxon>
    </lineage>
</organism>
<keyword evidence="5" id="KW-0238">DNA-binding</keyword>